<comment type="caution">
    <text evidence="1">The sequence shown here is derived from an EMBL/GenBank/DDBJ whole genome shotgun (WGS) entry which is preliminary data.</text>
</comment>
<gene>
    <name evidence="1" type="ORF">FC694_03105</name>
</gene>
<protein>
    <recommendedName>
        <fullName evidence="3">Replication-relaxation</fullName>
    </recommendedName>
</protein>
<dbReference type="EMBL" id="SZOM01000026">
    <property type="protein sequence ID" value="TKH18971.1"/>
    <property type="molecule type" value="Genomic_DNA"/>
</dbReference>
<dbReference type="RefSeq" id="WP_137050892.1">
    <property type="nucleotide sequence ID" value="NZ_SZOM01000026.1"/>
</dbReference>
<reference evidence="1 2" key="1">
    <citation type="journal article" date="2019" name="Environ. Microbiol.">
        <title>An active ?-lactamase is a part of an orchestrated cell wall stress resistance network of Bacillus subtilis and related rhizosphere species.</title>
        <authorList>
            <person name="Bucher T."/>
            <person name="Keren-Paz A."/>
            <person name="Hausser J."/>
            <person name="Olender T."/>
            <person name="Cytryn E."/>
            <person name="Kolodkin-Gal I."/>
        </authorList>
    </citation>
    <scope>NUCLEOTIDE SEQUENCE [LARGE SCALE GENOMIC DNA]</scope>
    <source>
        <strain evidence="1 2">I71</strain>
    </source>
</reference>
<dbReference type="AlphaFoldDB" id="A0A4V5SJE6"/>
<dbReference type="Proteomes" id="UP000306037">
    <property type="component" value="Unassembled WGS sequence"/>
</dbReference>
<accession>A0A4V5SJE6</accession>
<evidence type="ECO:0008006" key="3">
    <source>
        <dbReference type="Google" id="ProtNLM"/>
    </source>
</evidence>
<organism evidence="1 2">
    <name type="scientific">Bacillus wiedmannii</name>
    <dbReference type="NCBI Taxonomy" id="1890302"/>
    <lineage>
        <taxon>Bacteria</taxon>
        <taxon>Bacillati</taxon>
        <taxon>Bacillota</taxon>
        <taxon>Bacilli</taxon>
        <taxon>Bacillales</taxon>
        <taxon>Bacillaceae</taxon>
        <taxon>Bacillus</taxon>
        <taxon>Bacillus cereus group</taxon>
    </lineage>
</organism>
<evidence type="ECO:0000313" key="2">
    <source>
        <dbReference type="Proteomes" id="UP000306037"/>
    </source>
</evidence>
<sequence>MLRLRDRKIIEALQLFRCMSRDQIANLFFYHVKNPITAANYVLKRLRREGYIDANVEKKPYVYFPNPATLKKDSQKINHYLKIVDFYIGVCRYEEPIVFEVEHRYGPTFMQPDIFMVWQGAAFFVEIQNSRYTTVLMKEKLHRYTNYKNSDKWMEQVQPYNITTFPYVWIVSRLSYAVKSSELPIIQSENVEGWVGSHKDYL</sequence>
<name>A0A4V5SJE6_9BACI</name>
<proteinExistence type="predicted"/>
<evidence type="ECO:0000313" key="1">
    <source>
        <dbReference type="EMBL" id="TKH18971.1"/>
    </source>
</evidence>